<comment type="caution">
    <text evidence="1">The sequence shown here is derived from an EMBL/GenBank/DDBJ whole genome shotgun (WGS) entry which is preliminary data.</text>
</comment>
<evidence type="ECO:0000313" key="2">
    <source>
        <dbReference type="Proteomes" id="UP000326759"/>
    </source>
</evidence>
<name>A0A5N5TNH5_9CRUS</name>
<accession>A0A5N5TNH5</accession>
<protein>
    <submittedName>
        <fullName evidence="1">Uncharacterized protein</fullName>
    </submittedName>
</protein>
<sequence>MYSLFYRIKVLQKELNECESQISTTTTTSVVFNETTTTEGSFSSTNDENLFVGNMIFIDCNFKAKTILFVKRKIALNYFAFAN</sequence>
<evidence type="ECO:0000313" key="1">
    <source>
        <dbReference type="EMBL" id="KAB7507709.1"/>
    </source>
</evidence>
<dbReference type="EMBL" id="SEYY01000257">
    <property type="protein sequence ID" value="KAB7507709.1"/>
    <property type="molecule type" value="Genomic_DNA"/>
</dbReference>
<organism evidence="1 2">
    <name type="scientific">Armadillidium nasatum</name>
    <dbReference type="NCBI Taxonomy" id="96803"/>
    <lineage>
        <taxon>Eukaryota</taxon>
        <taxon>Metazoa</taxon>
        <taxon>Ecdysozoa</taxon>
        <taxon>Arthropoda</taxon>
        <taxon>Crustacea</taxon>
        <taxon>Multicrustacea</taxon>
        <taxon>Malacostraca</taxon>
        <taxon>Eumalacostraca</taxon>
        <taxon>Peracarida</taxon>
        <taxon>Isopoda</taxon>
        <taxon>Oniscidea</taxon>
        <taxon>Crinocheta</taxon>
        <taxon>Armadillidiidae</taxon>
        <taxon>Armadillidium</taxon>
    </lineage>
</organism>
<reference evidence="1 2" key="1">
    <citation type="journal article" date="2019" name="PLoS Biol.">
        <title>Sex chromosomes control vertical transmission of feminizing Wolbachia symbionts in an isopod.</title>
        <authorList>
            <person name="Becking T."/>
            <person name="Chebbi M.A."/>
            <person name="Giraud I."/>
            <person name="Moumen B."/>
            <person name="Laverre T."/>
            <person name="Caubet Y."/>
            <person name="Peccoud J."/>
            <person name="Gilbert C."/>
            <person name="Cordaux R."/>
        </authorList>
    </citation>
    <scope>NUCLEOTIDE SEQUENCE [LARGE SCALE GENOMIC DNA]</scope>
    <source>
        <strain evidence="1">ANa2</strain>
        <tissue evidence="1">Whole body excluding digestive tract and cuticle</tissue>
    </source>
</reference>
<dbReference type="AlphaFoldDB" id="A0A5N5TNH5"/>
<keyword evidence="2" id="KW-1185">Reference proteome</keyword>
<gene>
    <name evidence="1" type="ORF">Anas_04645</name>
</gene>
<proteinExistence type="predicted"/>
<dbReference type="Proteomes" id="UP000326759">
    <property type="component" value="Unassembled WGS sequence"/>
</dbReference>